<accession>A0ABY9X867</accession>
<evidence type="ECO:0000313" key="2">
    <source>
        <dbReference type="EMBL" id="WNG51567.1"/>
    </source>
</evidence>
<dbReference type="Pfam" id="PF09937">
    <property type="entry name" value="DUF2169"/>
    <property type="match status" value="1"/>
</dbReference>
<dbReference type="EMBL" id="CP043494">
    <property type="protein sequence ID" value="WNG51567.1"/>
    <property type="molecule type" value="Genomic_DNA"/>
</dbReference>
<proteinExistence type="predicted"/>
<sequence>MELVHDSPFIGALESVLDRDGAEVRVALLKATYTLEDSGRLRIAEEQEPLWQTDQYLSEPGSSVLYESDGAYYKPGTDVVVVGSVFAPGGRPTTSCQCLLAVGSRRKILQVFGDRRWSYSWLTGVTRSDPQPFVEMPICWERAFGGSDPSAQEHGAPAWESRNPIGTGCCWVKSPSRLDGLALPNFEDPHELITSWKDKPAPQGLGFIGRSWMPRLRHAGTYDDAWRKYRRPLPPEDFDYHYFQGAPPELVHATHLRGGELVRAVNLTKKGTEQFHLPDVAVTFHVQSRRRLLRVPGVLDTVVFSFAMRRLSLVWRCKYPVLMNEASDEARAEVHFRSSTGG</sequence>
<gene>
    <name evidence="2" type="ORF">F0U60_51120</name>
</gene>
<name>A0ABY9X867_9BACT</name>
<evidence type="ECO:0000313" key="3">
    <source>
        <dbReference type="Proteomes" id="UP001611383"/>
    </source>
</evidence>
<dbReference type="InterPro" id="IPR018683">
    <property type="entry name" value="DUF2169"/>
</dbReference>
<dbReference type="Proteomes" id="UP001611383">
    <property type="component" value="Chromosome"/>
</dbReference>
<evidence type="ECO:0000259" key="1">
    <source>
        <dbReference type="Pfam" id="PF09937"/>
    </source>
</evidence>
<reference evidence="2 3" key="1">
    <citation type="submission" date="2019-08" db="EMBL/GenBank/DDBJ databases">
        <title>Archangium and Cystobacter genomes.</title>
        <authorList>
            <person name="Chen I.-C.K."/>
            <person name="Wielgoss S."/>
        </authorList>
    </citation>
    <scope>NUCLEOTIDE SEQUENCE [LARGE SCALE GENOMIC DNA]</scope>
    <source>
        <strain evidence="2 3">Cbm 6</strain>
    </source>
</reference>
<dbReference type="RefSeq" id="WP_395811835.1">
    <property type="nucleotide sequence ID" value="NZ_CP043494.1"/>
</dbReference>
<organism evidence="2 3">
    <name type="scientific">Archangium minus</name>
    <dbReference type="NCBI Taxonomy" id="83450"/>
    <lineage>
        <taxon>Bacteria</taxon>
        <taxon>Pseudomonadati</taxon>
        <taxon>Myxococcota</taxon>
        <taxon>Myxococcia</taxon>
        <taxon>Myxococcales</taxon>
        <taxon>Cystobacterineae</taxon>
        <taxon>Archangiaceae</taxon>
        <taxon>Archangium</taxon>
    </lineage>
</organism>
<keyword evidence="3" id="KW-1185">Reference proteome</keyword>
<protein>
    <submittedName>
        <fullName evidence="2">DUF2169 domain-containing protein</fullName>
    </submittedName>
</protein>
<feature type="domain" description="DUF2169" evidence="1">
    <location>
        <begin position="21"/>
        <end position="316"/>
    </location>
</feature>